<feature type="domain" description="Gamma-butyrobetaine hydroxylase-like N-terminal" evidence="3">
    <location>
        <begin position="14"/>
        <end position="95"/>
    </location>
</feature>
<keyword evidence="5" id="KW-1185">Reference proteome</keyword>
<protein>
    <submittedName>
        <fullName evidence="4">DUF971 domain-containing protein</fullName>
    </submittedName>
</protein>
<evidence type="ECO:0000256" key="1">
    <source>
        <dbReference type="ARBA" id="ARBA00022723"/>
    </source>
</evidence>
<gene>
    <name evidence="4" type="ORF">RXV79_00035</name>
</gene>
<evidence type="ECO:0000313" key="5">
    <source>
        <dbReference type="Proteomes" id="UP001303946"/>
    </source>
</evidence>
<dbReference type="EMBL" id="CP136336">
    <property type="protein sequence ID" value="WOB08456.1"/>
    <property type="molecule type" value="Genomic_DNA"/>
</dbReference>
<dbReference type="RefSeq" id="WP_316701220.1">
    <property type="nucleotide sequence ID" value="NZ_CP136336.1"/>
</dbReference>
<keyword evidence="1" id="KW-0479">Metal-binding</keyword>
<reference evidence="4 5" key="1">
    <citation type="submission" date="2023-10" db="EMBL/GenBank/DDBJ databases">
        <title>Bacteria for the degradation of biodegradable plastic PBAT(Polybutylene adipate terephthalate).</title>
        <authorList>
            <person name="Weon H.-Y."/>
            <person name="Yeon J."/>
        </authorList>
    </citation>
    <scope>NUCLEOTIDE SEQUENCE [LARGE SCALE GENOMIC DNA]</scope>
    <source>
        <strain evidence="4 5">SBD 7-3</strain>
    </source>
</reference>
<dbReference type="InterPro" id="IPR038492">
    <property type="entry name" value="GBBH-like_N_sf"/>
</dbReference>
<organism evidence="4 5">
    <name type="scientific">Piscinibacter gummiphilus</name>
    <dbReference type="NCBI Taxonomy" id="946333"/>
    <lineage>
        <taxon>Bacteria</taxon>
        <taxon>Pseudomonadati</taxon>
        <taxon>Pseudomonadota</taxon>
        <taxon>Betaproteobacteria</taxon>
        <taxon>Burkholderiales</taxon>
        <taxon>Sphaerotilaceae</taxon>
        <taxon>Piscinibacter</taxon>
    </lineage>
</organism>
<evidence type="ECO:0000256" key="2">
    <source>
        <dbReference type="ARBA" id="ARBA00023004"/>
    </source>
</evidence>
<accession>A0ABZ0CZ65</accession>
<dbReference type="Proteomes" id="UP001303946">
    <property type="component" value="Chromosome"/>
</dbReference>
<dbReference type="Gene3D" id="3.30.2020.30">
    <property type="match status" value="1"/>
</dbReference>
<name>A0ABZ0CZ65_9BURK</name>
<sequence length="103" mass="11395">MLISEEAVPTDVVWHESSGLLELAWADDRRVKFSSASLRTACKCAGCEKRRRDGQPLAAAPDTTLTQINPIGDMGVQLVFSDGHDRGIYPWPYLHQLALESRA</sequence>
<dbReference type="InterPro" id="IPR010376">
    <property type="entry name" value="GBBH-like_N"/>
</dbReference>
<evidence type="ECO:0000313" key="4">
    <source>
        <dbReference type="EMBL" id="WOB08456.1"/>
    </source>
</evidence>
<evidence type="ECO:0000259" key="3">
    <source>
        <dbReference type="Pfam" id="PF06155"/>
    </source>
</evidence>
<proteinExistence type="predicted"/>
<keyword evidence="2" id="KW-0408">Iron</keyword>
<dbReference type="Pfam" id="PF06155">
    <property type="entry name" value="GBBH-like_N"/>
    <property type="match status" value="1"/>
</dbReference>
<dbReference type="PANTHER" id="PTHR35303">
    <property type="entry name" value="OS02G0197800 PROTEIN"/>
    <property type="match status" value="1"/>
</dbReference>